<dbReference type="Proteomes" id="UP000236199">
    <property type="component" value="Unassembled WGS sequence"/>
</dbReference>
<organism evidence="1 2">
    <name type="scientific">Petrotoga miotherma DSM 10691</name>
    <dbReference type="NCBI Taxonomy" id="1434326"/>
    <lineage>
        <taxon>Bacteria</taxon>
        <taxon>Thermotogati</taxon>
        <taxon>Thermotogota</taxon>
        <taxon>Thermotogae</taxon>
        <taxon>Petrotogales</taxon>
        <taxon>Petrotogaceae</taxon>
        <taxon>Petrotoga</taxon>
    </lineage>
</organism>
<reference evidence="1 2" key="1">
    <citation type="submission" date="2013-12" db="EMBL/GenBank/DDBJ databases">
        <title>Comparative genomics of Petrotoga isolates.</title>
        <authorList>
            <person name="Nesbo C.L."/>
            <person name="Charchuk R."/>
            <person name="Chow K."/>
        </authorList>
    </citation>
    <scope>NUCLEOTIDE SEQUENCE [LARGE SCALE GENOMIC DNA]</scope>
    <source>
        <strain evidence="1 2">DSM 10691</strain>
    </source>
</reference>
<gene>
    <name evidence="1" type="ORF">X928_05360</name>
</gene>
<proteinExistence type="predicted"/>
<sequence length="68" mass="7736">MGLHWVGSEVKSSFTSSLWVGCREKSYIFIPNGWGEQGERESLLLILRGWAARRRGANLDRINILETS</sequence>
<comment type="caution">
    <text evidence="1">The sequence shown here is derived from an EMBL/GenBank/DDBJ whole genome shotgun (WGS) entry which is preliminary data.</text>
</comment>
<evidence type="ECO:0000313" key="1">
    <source>
        <dbReference type="EMBL" id="PNS00342.1"/>
    </source>
</evidence>
<accession>A0A2K1PC40</accession>
<evidence type="ECO:0000313" key="2">
    <source>
        <dbReference type="Proteomes" id="UP000236199"/>
    </source>
</evidence>
<dbReference type="AlphaFoldDB" id="A0A2K1PC40"/>
<dbReference type="EMBL" id="AZRM01000025">
    <property type="protein sequence ID" value="PNS00342.1"/>
    <property type="molecule type" value="Genomic_DNA"/>
</dbReference>
<protein>
    <submittedName>
        <fullName evidence="1">Uncharacterized protein</fullName>
    </submittedName>
</protein>
<keyword evidence="2" id="KW-1185">Reference proteome</keyword>
<name>A0A2K1PC40_9BACT</name>